<keyword evidence="6" id="KW-0378">Hydrolase</keyword>
<name>A0A2M8ETF7_9BACT</name>
<reference evidence="9" key="1">
    <citation type="submission" date="2017-09" db="EMBL/GenBank/DDBJ databases">
        <title>Depth-based differentiation of microbial function through sediment-hosted aquifers and enrichment of novel symbionts in the deep terrestrial subsurface.</title>
        <authorList>
            <person name="Probst A.J."/>
            <person name="Ladd B."/>
            <person name="Jarett J.K."/>
            <person name="Geller-Mcgrath D.E."/>
            <person name="Sieber C.M.K."/>
            <person name="Emerson J.B."/>
            <person name="Anantharaman K."/>
            <person name="Thomas B.C."/>
            <person name="Malmstrom R."/>
            <person name="Stieglmeier M."/>
            <person name="Klingl A."/>
            <person name="Woyke T."/>
            <person name="Ryan C.M."/>
            <person name="Banfield J.F."/>
        </authorList>
    </citation>
    <scope>NUCLEOTIDE SEQUENCE [LARGE SCALE GENOMIC DNA]</scope>
</reference>
<dbReference type="InterPro" id="IPR023091">
    <property type="entry name" value="MetalPrtase_cat_dom_sf_prd"/>
</dbReference>
<dbReference type="InterPro" id="IPR002036">
    <property type="entry name" value="YbeY"/>
</dbReference>
<evidence type="ECO:0000313" key="8">
    <source>
        <dbReference type="EMBL" id="PJC28356.1"/>
    </source>
</evidence>
<dbReference type="GO" id="GO:0006364">
    <property type="term" value="P:rRNA processing"/>
    <property type="evidence" value="ECO:0007669"/>
    <property type="project" value="InterPro"/>
</dbReference>
<dbReference type="NCBIfam" id="TIGR00043">
    <property type="entry name" value="rRNA maturation RNase YbeY"/>
    <property type="match status" value="1"/>
</dbReference>
<evidence type="ECO:0000256" key="3">
    <source>
        <dbReference type="ARBA" id="ARBA00022722"/>
    </source>
</evidence>
<dbReference type="SUPFAM" id="SSF55486">
    <property type="entry name" value="Metalloproteases ('zincins'), catalytic domain"/>
    <property type="match status" value="1"/>
</dbReference>
<organism evidence="8 9">
    <name type="scientific">Candidatus Shapirobacteria bacterium CG_4_9_14_0_2_um_filter_39_11</name>
    <dbReference type="NCBI Taxonomy" id="1974478"/>
    <lineage>
        <taxon>Bacteria</taxon>
        <taxon>Candidatus Shapironibacteriota</taxon>
    </lineage>
</organism>
<evidence type="ECO:0000256" key="5">
    <source>
        <dbReference type="ARBA" id="ARBA00022759"/>
    </source>
</evidence>
<dbReference type="GO" id="GO:0004519">
    <property type="term" value="F:endonuclease activity"/>
    <property type="evidence" value="ECO:0007669"/>
    <property type="project" value="UniProtKB-KW"/>
</dbReference>
<keyword evidence="4" id="KW-0479">Metal-binding</keyword>
<comment type="cofactor">
    <cofactor evidence="1">
        <name>Zn(2+)</name>
        <dbReference type="ChEBI" id="CHEBI:29105"/>
    </cofactor>
</comment>
<dbReference type="GO" id="GO:0046872">
    <property type="term" value="F:metal ion binding"/>
    <property type="evidence" value="ECO:0007669"/>
    <property type="project" value="UniProtKB-KW"/>
</dbReference>
<evidence type="ECO:0000256" key="4">
    <source>
        <dbReference type="ARBA" id="ARBA00022723"/>
    </source>
</evidence>
<dbReference type="EMBL" id="PFSF01000014">
    <property type="protein sequence ID" value="PJC28356.1"/>
    <property type="molecule type" value="Genomic_DNA"/>
</dbReference>
<keyword evidence="7" id="KW-0862">Zinc</keyword>
<dbReference type="Gene3D" id="3.40.390.30">
    <property type="entry name" value="Metalloproteases ('zincins'), catalytic domain"/>
    <property type="match status" value="1"/>
</dbReference>
<evidence type="ECO:0000313" key="9">
    <source>
        <dbReference type="Proteomes" id="UP000229816"/>
    </source>
</evidence>
<evidence type="ECO:0000256" key="1">
    <source>
        <dbReference type="ARBA" id="ARBA00001947"/>
    </source>
</evidence>
<protein>
    <submittedName>
        <fullName evidence="8">rRNA maturation RNase YbeY</fullName>
    </submittedName>
</protein>
<evidence type="ECO:0000256" key="7">
    <source>
        <dbReference type="ARBA" id="ARBA00022833"/>
    </source>
</evidence>
<sequence length="96" mass="10637">MISINLVFTDAKKIRELNRKYRGIDKVTSILTFYYGPYFVPPTGGTSRGKQAGVPLGEIIICLSEAKKQGISIEKLVIHGIKSLLSEIPTTKNLRT</sequence>
<evidence type="ECO:0000256" key="6">
    <source>
        <dbReference type="ARBA" id="ARBA00022801"/>
    </source>
</evidence>
<dbReference type="Pfam" id="PF02130">
    <property type="entry name" value="YbeY"/>
    <property type="match status" value="1"/>
</dbReference>
<proteinExistence type="inferred from homology"/>
<keyword evidence="5" id="KW-0255">Endonuclease</keyword>
<evidence type="ECO:0000256" key="2">
    <source>
        <dbReference type="ARBA" id="ARBA00010875"/>
    </source>
</evidence>
<comment type="caution">
    <text evidence="8">The sequence shown here is derived from an EMBL/GenBank/DDBJ whole genome shotgun (WGS) entry which is preliminary data.</text>
</comment>
<gene>
    <name evidence="8" type="primary">ybeY</name>
    <name evidence="8" type="ORF">CO054_00595</name>
</gene>
<comment type="similarity">
    <text evidence="2">Belongs to the endoribonuclease YbeY family.</text>
</comment>
<dbReference type="Proteomes" id="UP000229816">
    <property type="component" value="Unassembled WGS sequence"/>
</dbReference>
<keyword evidence="3" id="KW-0540">Nuclease</keyword>
<dbReference type="GO" id="GO:0004222">
    <property type="term" value="F:metalloendopeptidase activity"/>
    <property type="evidence" value="ECO:0007669"/>
    <property type="project" value="InterPro"/>
</dbReference>
<accession>A0A2M8ETF7</accession>
<dbReference type="AlphaFoldDB" id="A0A2M8ETF7"/>